<protein>
    <submittedName>
        <fullName evidence="1">Uncharacterized protein</fullName>
    </submittedName>
</protein>
<reference evidence="2" key="1">
    <citation type="journal article" date="2022" name="Mol. Ecol. Resour.">
        <title>The genomes of chicory, endive, great burdock and yacon provide insights into Asteraceae palaeo-polyploidization history and plant inulin production.</title>
        <authorList>
            <person name="Fan W."/>
            <person name="Wang S."/>
            <person name="Wang H."/>
            <person name="Wang A."/>
            <person name="Jiang F."/>
            <person name="Liu H."/>
            <person name="Zhao H."/>
            <person name="Xu D."/>
            <person name="Zhang Y."/>
        </authorList>
    </citation>
    <scope>NUCLEOTIDE SEQUENCE [LARGE SCALE GENOMIC DNA]</scope>
    <source>
        <strain evidence="2">cv. Yunnan</strain>
    </source>
</reference>
<evidence type="ECO:0000313" key="1">
    <source>
        <dbReference type="EMBL" id="KAI3819645.1"/>
    </source>
</evidence>
<name>A0ACB9JH73_9ASTR</name>
<proteinExistence type="predicted"/>
<comment type="caution">
    <text evidence="1">The sequence shown here is derived from an EMBL/GenBank/DDBJ whole genome shotgun (WGS) entry which is preliminary data.</text>
</comment>
<dbReference type="EMBL" id="CM042021">
    <property type="protein sequence ID" value="KAI3819645.1"/>
    <property type="molecule type" value="Genomic_DNA"/>
</dbReference>
<evidence type="ECO:0000313" key="2">
    <source>
        <dbReference type="Proteomes" id="UP001056120"/>
    </source>
</evidence>
<keyword evidence="2" id="KW-1185">Reference proteome</keyword>
<sequence length="174" mass="20496">MLYGRRCRTPICWGEVGQKELGSKEIVQATSVKLDQIKARLKTAQDRQKSYVDKRRRPIEFHVGYYVLLNVSPWKGIRRFRKRGKLSPRFIGPFQIMDRVGKVAYRLELLEELSGIHSTFHVSHLRKCLAEKTSHVPLNDIEIDERLNYIEKPMAILDRKDKRLRNKVIKQVKV</sequence>
<dbReference type="Proteomes" id="UP001056120">
    <property type="component" value="Linkage Group LG04"/>
</dbReference>
<accession>A0ACB9JH73</accession>
<organism evidence="1 2">
    <name type="scientific">Smallanthus sonchifolius</name>
    <dbReference type="NCBI Taxonomy" id="185202"/>
    <lineage>
        <taxon>Eukaryota</taxon>
        <taxon>Viridiplantae</taxon>
        <taxon>Streptophyta</taxon>
        <taxon>Embryophyta</taxon>
        <taxon>Tracheophyta</taxon>
        <taxon>Spermatophyta</taxon>
        <taxon>Magnoliopsida</taxon>
        <taxon>eudicotyledons</taxon>
        <taxon>Gunneridae</taxon>
        <taxon>Pentapetalae</taxon>
        <taxon>asterids</taxon>
        <taxon>campanulids</taxon>
        <taxon>Asterales</taxon>
        <taxon>Asteraceae</taxon>
        <taxon>Asteroideae</taxon>
        <taxon>Heliantheae alliance</taxon>
        <taxon>Millerieae</taxon>
        <taxon>Smallanthus</taxon>
    </lineage>
</organism>
<gene>
    <name evidence="1" type="ORF">L1987_13487</name>
</gene>
<reference evidence="1 2" key="2">
    <citation type="journal article" date="2022" name="Mol. Ecol. Resour.">
        <title>The genomes of chicory, endive, great burdock and yacon provide insights into Asteraceae paleo-polyploidization history and plant inulin production.</title>
        <authorList>
            <person name="Fan W."/>
            <person name="Wang S."/>
            <person name="Wang H."/>
            <person name="Wang A."/>
            <person name="Jiang F."/>
            <person name="Liu H."/>
            <person name="Zhao H."/>
            <person name="Xu D."/>
            <person name="Zhang Y."/>
        </authorList>
    </citation>
    <scope>NUCLEOTIDE SEQUENCE [LARGE SCALE GENOMIC DNA]</scope>
    <source>
        <strain evidence="2">cv. Yunnan</strain>
        <tissue evidence="1">Leaves</tissue>
    </source>
</reference>